<dbReference type="Proteomes" id="UP000398389">
    <property type="component" value="Unassembled WGS sequence"/>
</dbReference>
<dbReference type="PANTHER" id="PTHR14296">
    <property type="entry name" value="REMODELING AND SPACING FACTOR 1"/>
    <property type="match status" value="1"/>
</dbReference>
<evidence type="ECO:0008006" key="5">
    <source>
        <dbReference type="Google" id="ProtNLM"/>
    </source>
</evidence>
<evidence type="ECO:0000256" key="2">
    <source>
        <dbReference type="SAM" id="MobiDB-lite"/>
    </source>
</evidence>
<feature type="compositionally biased region" description="Polar residues" evidence="2">
    <location>
        <begin position="206"/>
        <end position="220"/>
    </location>
</feature>
<dbReference type="GO" id="GO:0031213">
    <property type="term" value="C:RSF complex"/>
    <property type="evidence" value="ECO:0007669"/>
    <property type="project" value="InterPro"/>
</dbReference>
<protein>
    <recommendedName>
        <fullName evidence="5">Zinc finger PHD-type domain-containing protein</fullName>
    </recommendedName>
</protein>
<feature type="compositionally biased region" description="Low complexity" evidence="2">
    <location>
        <begin position="515"/>
        <end position="547"/>
    </location>
</feature>
<feature type="region of interest" description="Disordered" evidence="2">
    <location>
        <begin position="204"/>
        <end position="263"/>
    </location>
</feature>
<organism evidence="3 4">
    <name type="scientific">Magnusiomyces paraingens</name>
    <dbReference type="NCBI Taxonomy" id="2606893"/>
    <lineage>
        <taxon>Eukaryota</taxon>
        <taxon>Fungi</taxon>
        <taxon>Dikarya</taxon>
        <taxon>Ascomycota</taxon>
        <taxon>Saccharomycotina</taxon>
        <taxon>Dipodascomycetes</taxon>
        <taxon>Dipodascales</taxon>
        <taxon>Dipodascaceae</taxon>
        <taxon>Magnusiomyces</taxon>
    </lineage>
</organism>
<keyword evidence="1" id="KW-0175">Coiled coil</keyword>
<dbReference type="GeneID" id="43580021"/>
<feature type="region of interest" description="Disordered" evidence="2">
    <location>
        <begin position="515"/>
        <end position="550"/>
    </location>
</feature>
<feature type="compositionally biased region" description="Basic and acidic residues" evidence="2">
    <location>
        <begin position="300"/>
        <end position="318"/>
    </location>
</feature>
<evidence type="ECO:0000256" key="1">
    <source>
        <dbReference type="SAM" id="Coils"/>
    </source>
</evidence>
<dbReference type="InterPro" id="IPR028938">
    <property type="entry name" value="Rsf1-like"/>
</dbReference>
<feature type="region of interest" description="Disordered" evidence="2">
    <location>
        <begin position="635"/>
        <end position="667"/>
    </location>
</feature>
<dbReference type="OrthoDB" id="303107at2759"/>
<dbReference type="Gene3D" id="3.30.40.10">
    <property type="entry name" value="Zinc/RING finger domain, C3HC4 (zinc finger)"/>
    <property type="match status" value="1"/>
</dbReference>
<gene>
    <name evidence="3" type="ORF">SAPINGB_P001198</name>
</gene>
<feature type="region of interest" description="Disordered" evidence="2">
    <location>
        <begin position="941"/>
        <end position="963"/>
    </location>
</feature>
<feature type="region of interest" description="Disordered" evidence="2">
    <location>
        <begin position="285"/>
        <end position="318"/>
    </location>
</feature>
<name>A0A5E8B6A7_9ASCO</name>
<accession>A0A5E8B6A7</accession>
<evidence type="ECO:0000313" key="4">
    <source>
        <dbReference type="Proteomes" id="UP000398389"/>
    </source>
</evidence>
<feature type="compositionally biased region" description="Basic and acidic residues" evidence="2">
    <location>
        <begin position="221"/>
        <end position="231"/>
    </location>
</feature>
<dbReference type="InterPro" id="IPR013083">
    <property type="entry name" value="Znf_RING/FYVE/PHD"/>
</dbReference>
<reference evidence="3 4" key="1">
    <citation type="submission" date="2019-09" db="EMBL/GenBank/DDBJ databases">
        <authorList>
            <person name="Brejova B."/>
        </authorList>
    </citation>
    <scope>NUCLEOTIDE SEQUENCE [LARGE SCALE GENOMIC DNA]</scope>
</reference>
<dbReference type="AlphaFoldDB" id="A0A5E8B6A7"/>
<dbReference type="InterPro" id="IPR011011">
    <property type="entry name" value="Znf_FYVE_PHD"/>
</dbReference>
<feature type="compositionally biased region" description="Low complexity" evidence="2">
    <location>
        <begin position="941"/>
        <end position="961"/>
    </location>
</feature>
<feature type="coiled-coil region" evidence="1">
    <location>
        <begin position="710"/>
        <end position="806"/>
    </location>
</feature>
<dbReference type="EMBL" id="CABVLU010000001">
    <property type="protein sequence ID" value="VVT46407.1"/>
    <property type="molecule type" value="Genomic_DNA"/>
</dbReference>
<dbReference type="GO" id="GO:0006355">
    <property type="term" value="P:regulation of DNA-templated transcription"/>
    <property type="evidence" value="ECO:0007669"/>
    <property type="project" value="InterPro"/>
</dbReference>
<keyword evidence="4" id="KW-1185">Reference proteome</keyword>
<feature type="compositionally biased region" description="Basic and acidic residues" evidence="2">
    <location>
        <begin position="635"/>
        <end position="665"/>
    </location>
</feature>
<proteinExistence type="predicted"/>
<dbReference type="PANTHER" id="PTHR14296:SF3">
    <property type="entry name" value="DIKAR, ISOFORM F"/>
    <property type="match status" value="1"/>
</dbReference>
<evidence type="ECO:0000313" key="3">
    <source>
        <dbReference type="EMBL" id="VVT46407.1"/>
    </source>
</evidence>
<dbReference type="RefSeq" id="XP_031851812.1">
    <property type="nucleotide sequence ID" value="XM_031995921.1"/>
</dbReference>
<dbReference type="SUPFAM" id="SSF57903">
    <property type="entry name" value="FYVE/PHD zinc finger"/>
    <property type="match status" value="1"/>
</dbReference>
<sequence length="1023" mass="113146">MSKRSQDHKEVALPLDEPQYQDILRQLRNMPEFAQLFQFVSFFKKMLRVNEEVNIEVIEEELIGVALPTAFLHTLLMNLLLILSHVKRTVTEDTLDAAAWEVYSQHNVSPNDNPFGVSSDPDDLEHFDSMSPQDKIRVLHQLVHWVVIAPNFREKFDKLLAADPDTLPQAFRIDPVGWKGEFGTYYLLDDNRLYFFQDQPPDLSQVDPQFTSGLNINSKNGTKEPPKEKKPSIVTQPDEEIKTPSPSSSSTKKRRREPLTAVARKRRAIAANKRKKALAAAAALEKEAAVDKENEDESKDDNGNKSDTELEDKINEETPHYISLSEALSKETPESELIWSCVCVTLSDWEEFIANLKHSKNQYDRQFYSYLNKELLPVLQSFEESRIAAAKARLKNREKQVLVVNRKRSSRLEERATRANREEENNKQVEFIMAEETRMKEREKRLKLRDERREKEKAEREAKAAAKAAKLAAKLAFKNTAAAATPTATPTAAPTASVNSNSAAVIAVVESVDSSATQSKASSVRSSRSTSPATSASTRHSTRSSSRLLERHLANKVLGTPKTEEPIFEKSKNVVPPENEHWTFDCYCGIHGEDYDDGTPVVACGGCEIWLHVGCLHHSEYERLQIATENEQKLKERRDGISKEVTKKEEDGTKEMLKEEPEEKSITLVSDDTLSLEKGPEEDLSTEFLCDRCVRIRTYREKKLKREARLAEIEAAKAAVKAERRAEREKAKVEARAQAKAEAVEQAKARAEAKAQAKQEAKMAKEQAKQAKNEEKMAKAQAKLAKAQAKAQAQAQAQAKAQAKAKSKVKAQAPVVVATQIQGQTPAFVQQSAPQYIGGPAPNPSQFVQTYPHSAPIAQYNTVPATVSTPYSLQAAASNVIPNTSPGGISLNHSVMSTAATAVVAAPAPSLPNTSITTTLMGSLLAAPESLSSSQLQQLQQIQQLQQPQPQPQPQVQVQQPYSGQGFSINPGFAITVPVAHPQVLPPQVPQAAFVEPAAAVPMVPGTNTTLTDPIHPGPPNGV</sequence>
<feature type="region of interest" description="Disordered" evidence="2">
    <location>
        <begin position="443"/>
        <end position="462"/>
    </location>
</feature>